<sequence length="302" mass="34797">MAAYSDHDHDHDHGSGPGPGETYEEHALHSKYQPQKHWGLGWRAESTLFYCFVIPSWCFEIASAVLGSFENTEAHPFIATCTIWLVLWATAWLQTAVLMVQRASWVRDEANLEDRKQYLYLSVRLQRLMMLTISLVTWIIALPVFIQAYVRRDHFDDLPYWLIFLLFFIFNIVGCVMNAYNNITWELDRLLYEEGEPPMKHTRLAIVGIRRTGHFYTKAHERRISVACFKGCPRQAGLQNCPRCSIRRPIAAVRTTSSDPEDNGERYLSFLLMTTSTMCLQDASDDFHLLLSVEALLGQPST</sequence>
<proteinExistence type="predicted"/>
<evidence type="ECO:0000313" key="4">
    <source>
        <dbReference type="Proteomes" id="UP000215127"/>
    </source>
</evidence>
<feature type="compositionally biased region" description="Basic and acidic residues" evidence="1">
    <location>
        <begin position="1"/>
        <end position="14"/>
    </location>
</feature>
<protein>
    <recommendedName>
        <fullName evidence="5">Transmembrane protein</fullName>
    </recommendedName>
</protein>
<feature type="region of interest" description="Disordered" evidence="1">
    <location>
        <begin position="1"/>
        <end position="24"/>
    </location>
</feature>
<feature type="transmembrane region" description="Helical" evidence="2">
    <location>
        <begin position="48"/>
        <end position="69"/>
    </location>
</feature>
<dbReference type="EMBL" id="LT853697">
    <property type="protein sequence ID" value="SMQ51882.1"/>
    <property type="molecule type" value="Genomic_DNA"/>
</dbReference>
<keyword evidence="2" id="KW-0812">Transmembrane</keyword>
<keyword evidence="2" id="KW-0472">Membrane</keyword>
<dbReference type="Proteomes" id="UP000215127">
    <property type="component" value="Chromosome 6"/>
</dbReference>
<keyword evidence="2" id="KW-1133">Transmembrane helix</keyword>
<keyword evidence="4" id="KW-1185">Reference proteome</keyword>
<gene>
    <name evidence="3" type="ORF">ZT3D7_G7035</name>
</gene>
<reference evidence="3 4" key="1">
    <citation type="submission" date="2016-06" db="EMBL/GenBank/DDBJ databases">
        <authorList>
            <person name="Kjaerup R.B."/>
            <person name="Dalgaard T.S."/>
            <person name="Juul-Madsen H.R."/>
        </authorList>
    </citation>
    <scope>NUCLEOTIDE SEQUENCE [LARGE SCALE GENOMIC DNA]</scope>
</reference>
<evidence type="ECO:0008006" key="5">
    <source>
        <dbReference type="Google" id="ProtNLM"/>
    </source>
</evidence>
<organism evidence="3 4">
    <name type="scientific">Zymoseptoria tritici (strain ST99CH_3D7)</name>
    <dbReference type="NCBI Taxonomy" id="1276538"/>
    <lineage>
        <taxon>Eukaryota</taxon>
        <taxon>Fungi</taxon>
        <taxon>Dikarya</taxon>
        <taxon>Ascomycota</taxon>
        <taxon>Pezizomycotina</taxon>
        <taxon>Dothideomycetes</taxon>
        <taxon>Dothideomycetidae</taxon>
        <taxon>Mycosphaerellales</taxon>
        <taxon>Mycosphaerellaceae</taxon>
        <taxon>Zymoseptoria</taxon>
    </lineage>
</organism>
<feature type="transmembrane region" description="Helical" evidence="2">
    <location>
        <begin position="158"/>
        <end position="180"/>
    </location>
</feature>
<accession>A0A1X7RWR1</accession>
<evidence type="ECO:0000256" key="2">
    <source>
        <dbReference type="SAM" id="Phobius"/>
    </source>
</evidence>
<feature type="transmembrane region" description="Helical" evidence="2">
    <location>
        <begin position="128"/>
        <end position="146"/>
    </location>
</feature>
<feature type="transmembrane region" description="Helical" evidence="2">
    <location>
        <begin position="75"/>
        <end position="100"/>
    </location>
</feature>
<evidence type="ECO:0000313" key="3">
    <source>
        <dbReference type="EMBL" id="SMQ51882.1"/>
    </source>
</evidence>
<name>A0A1X7RWR1_ZYMT9</name>
<dbReference type="AlphaFoldDB" id="A0A1X7RWR1"/>
<evidence type="ECO:0000256" key="1">
    <source>
        <dbReference type="SAM" id="MobiDB-lite"/>
    </source>
</evidence>